<dbReference type="InterPro" id="IPR018490">
    <property type="entry name" value="cNMP-bd_dom_sf"/>
</dbReference>
<keyword evidence="2" id="KW-1185">Reference proteome</keyword>
<organism evidence="1 2">
    <name type="scientific">Marinobacter daqiaonensis</name>
    <dbReference type="NCBI Taxonomy" id="650891"/>
    <lineage>
        <taxon>Bacteria</taxon>
        <taxon>Pseudomonadati</taxon>
        <taxon>Pseudomonadota</taxon>
        <taxon>Gammaproteobacteria</taxon>
        <taxon>Pseudomonadales</taxon>
        <taxon>Marinobacteraceae</taxon>
        <taxon>Marinobacter</taxon>
    </lineage>
</organism>
<gene>
    <name evidence="1" type="ORF">SAMN05216203_1446</name>
</gene>
<dbReference type="Proteomes" id="UP000198644">
    <property type="component" value="Unassembled WGS sequence"/>
</dbReference>
<accession>A0A1I6HRX8</accession>
<dbReference type="GO" id="GO:0016301">
    <property type="term" value="F:kinase activity"/>
    <property type="evidence" value="ECO:0007669"/>
    <property type="project" value="UniProtKB-KW"/>
</dbReference>
<keyword evidence="1" id="KW-0418">Kinase</keyword>
<proteinExistence type="predicted"/>
<keyword evidence="1" id="KW-0808">Transferase</keyword>
<sequence length="237" mass="26955">MSSYSERIGPNLPASSPCLLDSLEPEILPRPEPAPSLALLNGLSRVFGIRFDSERGDTPEARFLKELAQLFQPRRVEAEATLEAHDRPWGQVYLIQYGVMRLYREAPTGRIAIHHFFSEGDLVWPVFGRTRTKRNTLCLTAVTNCTVWTANFSAFRAAVSSRGEDTWARFALSLIEELAELTSMREFRKQTMPAKERYHLMLEEYPELVKRVPDNQLAAWLGVVPATFSRLKNGKTN</sequence>
<dbReference type="EMBL" id="FOYW01000001">
    <property type="protein sequence ID" value="SFR57030.1"/>
    <property type="molecule type" value="Genomic_DNA"/>
</dbReference>
<name>A0A1I6HRX8_9GAMM</name>
<protein>
    <submittedName>
        <fullName evidence="1">cAMP-binding domain of CRP or a regulatory subunit of cAMP-dependent protein kinases</fullName>
    </submittedName>
</protein>
<evidence type="ECO:0000313" key="2">
    <source>
        <dbReference type="Proteomes" id="UP000198644"/>
    </source>
</evidence>
<dbReference type="InterPro" id="IPR014710">
    <property type="entry name" value="RmlC-like_jellyroll"/>
</dbReference>
<dbReference type="STRING" id="650891.SAMN05216203_1446"/>
<dbReference type="CDD" id="cd00038">
    <property type="entry name" value="CAP_ED"/>
    <property type="match status" value="1"/>
</dbReference>
<dbReference type="OrthoDB" id="9798104at2"/>
<dbReference type="Gene3D" id="2.60.120.10">
    <property type="entry name" value="Jelly Rolls"/>
    <property type="match status" value="1"/>
</dbReference>
<reference evidence="1 2" key="1">
    <citation type="submission" date="2016-10" db="EMBL/GenBank/DDBJ databases">
        <authorList>
            <person name="de Groot N.N."/>
        </authorList>
    </citation>
    <scope>NUCLEOTIDE SEQUENCE [LARGE SCALE GENOMIC DNA]</scope>
    <source>
        <strain evidence="1 2">CGMCC 1.9167</strain>
    </source>
</reference>
<dbReference type="AlphaFoldDB" id="A0A1I6HRX8"/>
<dbReference type="SUPFAM" id="SSF51206">
    <property type="entry name" value="cAMP-binding domain-like"/>
    <property type="match status" value="1"/>
</dbReference>
<dbReference type="RefSeq" id="WP_092010200.1">
    <property type="nucleotide sequence ID" value="NZ_FOYW01000001.1"/>
</dbReference>
<dbReference type="InterPro" id="IPR000595">
    <property type="entry name" value="cNMP-bd_dom"/>
</dbReference>
<evidence type="ECO:0000313" key="1">
    <source>
        <dbReference type="EMBL" id="SFR57030.1"/>
    </source>
</evidence>